<dbReference type="SUPFAM" id="SSF51215">
    <property type="entry name" value="Regulatory protein AraC"/>
    <property type="match status" value="1"/>
</dbReference>
<dbReference type="PROSITE" id="PS00041">
    <property type="entry name" value="HTH_ARAC_FAMILY_1"/>
    <property type="match status" value="1"/>
</dbReference>
<feature type="domain" description="HTH araC/xylS-type" evidence="5">
    <location>
        <begin position="162"/>
        <end position="261"/>
    </location>
</feature>
<evidence type="ECO:0000313" key="6">
    <source>
        <dbReference type="EMBL" id="RFM37097.1"/>
    </source>
</evidence>
<keyword evidence="7" id="KW-1185">Reference proteome</keyword>
<keyword evidence="4" id="KW-0804">Transcription</keyword>
<dbReference type="Pfam" id="PF12833">
    <property type="entry name" value="HTH_18"/>
    <property type="match status" value="1"/>
</dbReference>
<keyword evidence="1" id="KW-0805">Transcription regulation</keyword>
<evidence type="ECO:0000256" key="2">
    <source>
        <dbReference type="ARBA" id="ARBA00023125"/>
    </source>
</evidence>
<dbReference type="InterPro" id="IPR018060">
    <property type="entry name" value="HTH_AraC"/>
</dbReference>
<dbReference type="PANTHER" id="PTHR46796">
    <property type="entry name" value="HTH-TYPE TRANSCRIPTIONAL ACTIVATOR RHAS-RELATED"/>
    <property type="match status" value="1"/>
</dbReference>
<dbReference type="Pfam" id="PF02311">
    <property type="entry name" value="AraC_binding"/>
    <property type="match status" value="1"/>
</dbReference>
<dbReference type="Gene3D" id="1.10.10.60">
    <property type="entry name" value="Homeodomain-like"/>
    <property type="match status" value="1"/>
</dbReference>
<protein>
    <submittedName>
        <fullName evidence="6">AraC family transcriptional regulator</fullName>
    </submittedName>
</protein>
<accession>A0A3E1PAF7</accession>
<organism evidence="6 7">
    <name type="scientific">Chitinophaga silvisoli</name>
    <dbReference type="NCBI Taxonomy" id="2291814"/>
    <lineage>
        <taxon>Bacteria</taxon>
        <taxon>Pseudomonadati</taxon>
        <taxon>Bacteroidota</taxon>
        <taxon>Chitinophagia</taxon>
        <taxon>Chitinophagales</taxon>
        <taxon>Chitinophagaceae</taxon>
        <taxon>Chitinophaga</taxon>
    </lineage>
</organism>
<proteinExistence type="predicted"/>
<dbReference type="GO" id="GO:0003700">
    <property type="term" value="F:DNA-binding transcription factor activity"/>
    <property type="evidence" value="ECO:0007669"/>
    <property type="project" value="InterPro"/>
</dbReference>
<evidence type="ECO:0000259" key="5">
    <source>
        <dbReference type="PROSITE" id="PS01124"/>
    </source>
</evidence>
<dbReference type="InterPro" id="IPR003313">
    <property type="entry name" value="AraC-bd"/>
</dbReference>
<dbReference type="PROSITE" id="PS01124">
    <property type="entry name" value="HTH_ARAC_FAMILY_2"/>
    <property type="match status" value="1"/>
</dbReference>
<dbReference type="GO" id="GO:0043565">
    <property type="term" value="F:sequence-specific DNA binding"/>
    <property type="evidence" value="ECO:0007669"/>
    <property type="project" value="InterPro"/>
</dbReference>
<evidence type="ECO:0000256" key="4">
    <source>
        <dbReference type="ARBA" id="ARBA00023163"/>
    </source>
</evidence>
<dbReference type="InterPro" id="IPR037923">
    <property type="entry name" value="HTH-like"/>
</dbReference>
<dbReference type="OrthoDB" id="511992at2"/>
<keyword evidence="3" id="KW-0010">Activator</keyword>
<dbReference type="InterPro" id="IPR009057">
    <property type="entry name" value="Homeodomain-like_sf"/>
</dbReference>
<dbReference type="SUPFAM" id="SSF46689">
    <property type="entry name" value="Homeodomain-like"/>
    <property type="match status" value="1"/>
</dbReference>
<dbReference type="EMBL" id="QTJV01000001">
    <property type="protein sequence ID" value="RFM37097.1"/>
    <property type="molecule type" value="Genomic_DNA"/>
</dbReference>
<name>A0A3E1PAF7_9BACT</name>
<sequence length="267" mass="31236">MIARETGQFYGQTNHCFQQNGLTLTDTEYTLPEVDWHYHENAYFTFILQGRVIEGNKKEVYHCGAGDLLFHHWQDAHYNIKPPGFTRGFHIEINPAWFAQYDLPHNLIEGSVRLKDPRLKLQMYRIFKESKVQDCKAAIDTLLIELFNHETVKDEQLPPWARKLNELLHDDKESHLYTLKELATAVSVHPVHLSRTFPLYFNARLSDYQRQLKLQKALSLLGDKNQTLSAIAASCGFSDQSHFIRQFKQVQKMTPLAYRKMLTGFYF</sequence>
<dbReference type="InterPro" id="IPR050204">
    <property type="entry name" value="AraC_XylS_family_regulators"/>
</dbReference>
<gene>
    <name evidence="6" type="ORF">DXN04_03210</name>
</gene>
<comment type="caution">
    <text evidence="6">The sequence shown here is derived from an EMBL/GenBank/DDBJ whole genome shotgun (WGS) entry which is preliminary data.</text>
</comment>
<dbReference type="AlphaFoldDB" id="A0A3E1PAF7"/>
<dbReference type="SMART" id="SM00342">
    <property type="entry name" value="HTH_ARAC"/>
    <property type="match status" value="1"/>
</dbReference>
<dbReference type="InterPro" id="IPR018062">
    <property type="entry name" value="HTH_AraC-typ_CS"/>
</dbReference>
<keyword evidence="2" id="KW-0238">DNA-binding</keyword>
<evidence type="ECO:0000313" key="7">
    <source>
        <dbReference type="Proteomes" id="UP000261174"/>
    </source>
</evidence>
<dbReference type="Proteomes" id="UP000261174">
    <property type="component" value="Unassembled WGS sequence"/>
</dbReference>
<evidence type="ECO:0000256" key="1">
    <source>
        <dbReference type="ARBA" id="ARBA00023015"/>
    </source>
</evidence>
<evidence type="ECO:0000256" key="3">
    <source>
        <dbReference type="ARBA" id="ARBA00023159"/>
    </source>
</evidence>
<dbReference type="RefSeq" id="WP_116852417.1">
    <property type="nucleotide sequence ID" value="NZ_QTJV01000001.1"/>
</dbReference>
<reference evidence="6 7" key="1">
    <citation type="submission" date="2018-08" db="EMBL/GenBank/DDBJ databases">
        <title>Chitinophaga sp. K20C18050901, a novel bacterium isolated from forest soil.</title>
        <authorList>
            <person name="Wang C."/>
        </authorList>
    </citation>
    <scope>NUCLEOTIDE SEQUENCE [LARGE SCALE GENOMIC DNA]</scope>
    <source>
        <strain evidence="6 7">K20C18050901</strain>
    </source>
</reference>